<dbReference type="GO" id="GO:0008747">
    <property type="term" value="F:N-acetylneuraminate lyase activity"/>
    <property type="evidence" value="ECO:0007669"/>
    <property type="project" value="TreeGrafter"/>
</dbReference>
<proteinExistence type="inferred from homology"/>
<dbReference type="EMBL" id="QVLU01000032">
    <property type="protein sequence ID" value="RGE65814.1"/>
    <property type="molecule type" value="Genomic_DNA"/>
</dbReference>
<dbReference type="InterPro" id="IPR002220">
    <property type="entry name" value="DapA-like"/>
</dbReference>
<dbReference type="OrthoDB" id="9782828at2"/>
<dbReference type="PANTHER" id="PTHR42849:SF1">
    <property type="entry name" value="N-ACETYLNEURAMINATE LYASE"/>
    <property type="match status" value="1"/>
</dbReference>
<gene>
    <name evidence="6" type="ORF">DWY69_25155</name>
    <name evidence="5" type="ORF">DXC51_09005</name>
</gene>
<comment type="caution">
    <text evidence="6">The sequence shown here is derived from an EMBL/GenBank/DDBJ whole genome shotgun (WGS) entry which is preliminary data.</text>
</comment>
<dbReference type="PANTHER" id="PTHR42849">
    <property type="entry name" value="N-ACETYLNEURAMINATE LYASE"/>
    <property type="match status" value="1"/>
</dbReference>
<feature type="active site" description="Proton donor/acceptor" evidence="3">
    <location>
        <position position="141"/>
    </location>
</feature>
<keyword evidence="1 2" id="KW-0456">Lyase</keyword>
<evidence type="ECO:0000313" key="5">
    <source>
        <dbReference type="EMBL" id="RGE61690.1"/>
    </source>
</evidence>
<organism evidence="6 8">
    <name type="scientific">Eisenbergiella massiliensis</name>
    <dbReference type="NCBI Taxonomy" id="1720294"/>
    <lineage>
        <taxon>Bacteria</taxon>
        <taxon>Bacillati</taxon>
        <taxon>Bacillota</taxon>
        <taxon>Clostridia</taxon>
        <taxon>Lachnospirales</taxon>
        <taxon>Lachnospiraceae</taxon>
        <taxon>Eisenbergiella</taxon>
    </lineage>
</organism>
<feature type="binding site" evidence="4">
    <location>
        <position position="53"/>
    </location>
    <ligand>
        <name>pyruvate</name>
        <dbReference type="ChEBI" id="CHEBI:15361"/>
    </ligand>
</feature>
<dbReference type="AlphaFoldDB" id="A0A3E3IFF7"/>
<dbReference type="Proteomes" id="UP000261166">
    <property type="component" value="Unassembled WGS sequence"/>
</dbReference>
<evidence type="ECO:0000313" key="8">
    <source>
        <dbReference type="Proteomes" id="UP000261166"/>
    </source>
</evidence>
<evidence type="ECO:0008006" key="9">
    <source>
        <dbReference type="Google" id="ProtNLM"/>
    </source>
</evidence>
<dbReference type="GeneID" id="97987014"/>
<feature type="active site" description="Schiff-base intermediate with substrate" evidence="3">
    <location>
        <position position="168"/>
    </location>
</feature>
<evidence type="ECO:0000256" key="4">
    <source>
        <dbReference type="PIRSR" id="PIRSR001365-2"/>
    </source>
</evidence>
<name>A0A3E3IFF7_9FIRM</name>
<evidence type="ECO:0000256" key="3">
    <source>
        <dbReference type="PIRSR" id="PIRSR001365-1"/>
    </source>
</evidence>
<feature type="binding site" evidence="4">
    <location>
        <position position="210"/>
    </location>
    <ligand>
        <name>pyruvate</name>
        <dbReference type="ChEBI" id="CHEBI:15361"/>
    </ligand>
</feature>
<keyword evidence="7" id="KW-1185">Reference proteome</keyword>
<evidence type="ECO:0000313" key="6">
    <source>
        <dbReference type="EMBL" id="RGE65814.1"/>
    </source>
</evidence>
<dbReference type="GO" id="GO:0019262">
    <property type="term" value="P:N-acetylneuraminate catabolic process"/>
    <property type="evidence" value="ECO:0007669"/>
    <property type="project" value="TreeGrafter"/>
</dbReference>
<dbReference type="SMART" id="SM01130">
    <property type="entry name" value="DHDPS"/>
    <property type="match status" value="1"/>
</dbReference>
<dbReference type="Gene3D" id="3.20.20.70">
    <property type="entry name" value="Aldolase class I"/>
    <property type="match status" value="1"/>
</dbReference>
<dbReference type="InterPro" id="IPR013785">
    <property type="entry name" value="Aldolase_TIM"/>
</dbReference>
<sequence>MKGNYGDKPFRGIYPALLTPISEDGKIKKEGLKKLVSWEMERGADGFYIGGATGECYSMDTEAREELAQTAINEMNGRGKSIVHIGAYSIRTGIRLAQHAESVGADAVSATPPPVYHYNIDEITEYYRILSEAVKIPMIVYINTMFTEKNVVSAVTRILELPNVIGAKFTRNNYYEMFQLSHLKGGKLNLLNGPDETLLCGLIMGADGGIGSTYNIMPDIYKKIYIAYLQSNIEEAQRWQFWADAVIGILLKFGQIQSMKYLFCRKGIDIGKAEKPGAELSQAEGKALMKELKIIGYFHEYPELE</sequence>
<dbReference type="Proteomes" id="UP000260812">
    <property type="component" value="Unassembled WGS sequence"/>
</dbReference>
<evidence type="ECO:0000256" key="2">
    <source>
        <dbReference type="PIRNR" id="PIRNR001365"/>
    </source>
</evidence>
<dbReference type="RefSeq" id="WP_021634356.1">
    <property type="nucleotide sequence ID" value="NZ_JBKUNB010000002.1"/>
</dbReference>
<dbReference type="EMBL" id="QVLV01000005">
    <property type="protein sequence ID" value="RGE61690.1"/>
    <property type="molecule type" value="Genomic_DNA"/>
</dbReference>
<dbReference type="PIRSF" id="PIRSF001365">
    <property type="entry name" value="DHDPS"/>
    <property type="match status" value="1"/>
</dbReference>
<protein>
    <recommendedName>
        <fullName evidence="9">N-acetylneuraminate lyase</fullName>
    </recommendedName>
</protein>
<evidence type="ECO:0000313" key="7">
    <source>
        <dbReference type="Proteomes" id="UP000260812"/>
    </source>
</evidence>
<dbReference type="SUPFAM" id="SSF51569">
    <property type="entry name" value="Aldolase"/>
    <property type="match status" value="1"/>
</dbReference>
<reference evidence="6 8" key="1">
    <citation type="submission" date="2018-08" db="EMBL/GenBank/DDBJ databases">
        <title>A genome reference for cultivated species of the human gut microbiota.</title>
        <authorList>
            <person name="Zou Y."/>
            <person name="Xue W."/>
            <person name="Luo G."/>
        </authorList>
    </citation>
    <scope>NUCLEOTIDE SEQUENCE [LARGE SCALE GENOMIC DNA]</scope>
    <source>
        <strain evidence="6 8">AF26-4BH</strain>
        <strain evidence="5">TF05-5AC</strain>
    </source>
</reference>
<comment type="similarity">
    <text evidence="2">Belongs to the DapA family.</text>
</comment>
<accession>A0A3E3IFF7</accession>
<dbReference type="GO" id="GO:0005829">
    <property type="term" value="C:cytosol"/>
    <property type="evidence" value="ECO:0007669"/>
    <property type="project" value="TreeGrafter"/>
</dbReference>
<evidence type="ECO:0000256" key="1">
    <source>
        <dbReference type="ARBA" id="ARBA00023239"/>
    </source>
</evidence>
<dbReference type="Pfam" id="PF00701">
    <property type="entry name" value="DHDPS"/>
    <property type="match status" value="1"/>
</dbReference>